<dbReference type="SUPFAM" id="SSF81301">
    <property type="entry name" value="Nucleotidyltransferase"/>
    <property type="match status" value="1"/>
</dbReference>
<evidence type="ECO:0000313" key="2">
    <source>
        <dbReference type="RefSeq" id="XP_035685362.1"/>
    </source>
</evidence>
<gene>
    <name evidence="2" type="primary">LOC118421967</name>
</gene>
<reference evidence="1" key="1">
    <citation type="journal article" date="2020" name="Nat. Ecol. Evol.">
        <title>Deeply conserved synteny resolves early events in vertebrate evolution.</title>
        <authorList>
            <person name="Simakov O."/>
            <person name="Marletaz F."/>
            <person name="Yue J.X."/>
            <person name="O'Connell B."/>
            <person name="Jenkins J."/>
            <person name="Brandt A."/>
            <person name="Calef R."/>
            <person name="Tung C.H."/>
            <person name="Huang T.K."/>
            <person name="Schmutz J."/>
            <person name="Satoh N."/>
            <person name="Yu J.K."/>
            <person name="Putnam N.H."/>
            <person name="Green R.E."/>
            <person name="Rokhsar D.S."/>
        </authorList>
    </citation>
    <scope>NUCLEOTIDE SEQUENCE [LARGE SCALE GENOMIC DNA]</scope>
    <source>
        <strain evidence="1">S238N-H82</strain>
    </source>
</reference>
<dbReference type="Gene3D" id="3.30.460.10">
    <property type="entry name" value="Beta Polymerase, domain 2"/>
    <property type="match status" value="1"/>
</dbReference>
<dbReference type="FunFam" id="3.30.460.10:FF:000080">
    <property type="entry name" value="Predicted protein"/>
    <property type="match status" value="1"/>
</dbReference>
<dbReference type="PANTHER" id="PTHR11258">
    <property type="entry name" value="2-5 OLIGOADENYLATE SYNTHETASE"/>
    <property type="match status" value="1"/>
</dbReference>
<organism evidence="1 2">
    <name type="scientific">Branchiostoma floridae</name>
    <name type="common">Florida lancelet</name>
    <name type="synonym">Amphioxus</name>
    <dbReference type="NCBI Taxonomy" id="7739"/>
    <lineage>
        <taxon>Eukaryota</taxon>
        <taxon>Metazoa</taxon>
        <taxon>Chordata</taxon>
        <taxon>Cephalochordata</taxon>
        <taxon>Leptocardii</taxon>
        <taxon>Amphioxiformes</taxon>
        <taxon>Branchiostomatidae</taxon>
        <taxon>Branchiostoma</taxon>
    </lineage>
</organism>
<dbReference type="OrthoDB" id="415134at2759"/>
<dbReference type="GO" id="GO:0003725">
    <property type="term" value="F:double-stranded RNA binding"/>
    <property type="evidence" value="ECO:0000318"/>
    <property type="project" value="GO_Central"/>
</dbReference>
<dbReference type="GO" id="GO:0005654">
    <property type="term" value="C:nucleoplasm"/>
    <property type="evidence" value="ECO:0000318"/>
    <property type="project" value="GO_Central"/>
</dbReference>
<dbReference type="OMA" id="ATSCCIC"/>
<dbReference type="GO" id="GO:0005829">
    <property type="term" value="C:cytosol"/>
    <property type="evidence" value="ECO:0000318"/>
    <property type="project" value="GO_Central"/>
</dbReference>
<dbReference type="PROSITE" id="PS50152">
    <property type="entry name" value="25A_SYNTH_3"/>
    <property type="match status" value="1"/>
</dbReference>
<proteinExistence type="predicted"/>
<keyword evidence="1" id="KW-1185">Reference proteome</keyword>
<dbReference type="GeneID" id="118421967"/>
<accession>A0A9J7LMK7</accession>
<dbReference type="KEGG" id="bfo:118421967"/>
<dbReference type="AlphaFoldDB" id="A0A9J7LMK7"/>
<dbReference type="GO" id="GO:0001730">
    <property type="term" value="F:2'-5'-oligoadenylate synthetase activity"/>
    <property type="evidence" value="ECO:0000318"/>
    <property type="project" value="GO_Central"/>
</dbReference>
<dbReference type="GO" id="GO:0016020">
    <property type="term" value="C:membrane"/>
    <property type="evidence" value="ECO:0000318"/>
    <property type="project" value="GO_Central"/>
</dbReference>
<dbReference type="InterPro" id="IPR043519">
    <property type="entry name" value="NT_sf"/>
</dbReference>
<name>A0A9J7LMK7_BRAFL</name>
<protein>
    <submittedName>
        <fullName evidence="2">Uncharacterized protein LOC118421967</fullName>
    </submittedName>
</protein>
<sequence length="282" mass="31648">MEIMTGHTCDSCSFNGTLLEVVQHNRKVHVSDKTDATSCCICSGRVLSCNLRRHIRNCHPDDCAVRCYICSEPFVEDKDMRNHVRCGCLKHPGKARSSFIIGEKKKSKKRGQASTASAASIPANFNSFLDHCRPDDVNKYISKHLQTDAAYRSECSDVVDRVDTFFEDCEGFTLDRFIQGGSIGKGTVIKSKSDIDCVMFTSNLPSIDSPDYSRQLQFSLEWVEDKLKESRLSIAYNLEVLGRTSHAVKLRVKTKKKGHESHDVDLLLATDLLGECPTQEHH</sequence>
<dbReference type="Proteomes" id="UP000001554">
    <property type="component" value="Chromosome 8"/>
</dbReference>
<dbReference type="PANTHER" id="PTHR11258:SF11">
    <property type="entry name" value="C2H2-TYPE DOMAIN-CONTAINING PROTEIN"/>
    <property type="match status" value="1"/>
</dbReference>
<reference evidence="2" key="2">
    <citation type="submission" date="2025-08" db="UniProtKB">
        <authorList>
            <consortium name="RefSeq"/>
        </authorList>
    </citation>
    <scope>IDENTIFICATION</scope>
    <source>
        <strain evidence="2">S238N-H82</strain>
        <tissue evidence="2">Testes</tissue>
    </source>
</reference>
<evidence type="ECO:0000313" key="1">
    <source>
        <dbReference type="Proteomes" id="UP000001554"/>
    </source>
</evidence>
<dbReference type="RefSeq" id="XP_035685362.1">
    <property type="nucleotide sequence ID" value="XM_035829469.1"/>
</dbReference>